<dbReference type="InterPro" id="IPR046350">
    <property type="entry name" value="Cystatin_sf"/>
</dbReference>
<evidence type="ECO:0000256" key="3">
    <source>
        <dbReference type="ARBA" id="ARBA00022490"/>
    </source>
</evidence>
<gene>
    <name evidence="7" type="ORF">CYY_006899</name>
</gene>
<dbReference type="PANTHER" id="PTHR11414">
    <property type="entry name" value="CYSTATIN FAMILY MEMBER"/>
    <property type="match status" value="1"/>
</dbReference>
<proteinExistence type="inferred from homology"/>
<dbReference type="Gene3D" id="3.10.450.10">
    <property type="match status" value="1"/>
</dbReference>
<evidence type="ECO:0000256" key="1">
    <source>
        <dbReference type="ARBA" id="ARBA00004496"/>
    </source>
</evidence>
<protein>
    <recommendedName>
        <fullName evidence="6">Cystatin domain-containing protein</fullName>
    </recommendedName>
</protein>
<dbReference type="GO" id="GO:0004869">
    <property type="term" value="F:cysteine-type endopeptidase inhibitor activity"/>
    <property type="evidence" value="ECO:0007669"/>
    <property type="project" value="UniProtKB-KW"/>
</dbReference>
<comment type="caution">
    <text evidence="7">The sequence shown here is derived from an EMBL/GenBank/DDBJ whole genome shotgun (WGS) entry which is preliminary data.</text>
</comment>
<comment type="similarity">
    <text evidence="2">Belongs to the cystatin family.</text>
</comment>
<keyword evidence="3" id="KW-0963">Cytoplasm</keyword>
<dbReference type="SUPFAM" id="SSF54403">
    <property type="entry name" value="Cystatin/monellin"/>
    <property type="match status" value="1"/>
</dbReference>
<evidence type="ECO:0000256" key="5">
    <source>
        <dbReference type="ARBA" id="ARBA00022704"/>
    </source>
</evidence>
<organism evidence="7 8">
    <name type="scientific">Polysphondylium violaceum</name>
    <dbReference type="NCBI Taxonomy" id="133409"/>
    <lineage>
        <taxon>Eukaryota</taxon>
        <taxon>Amoebozoa</taxon>
        <taxon>Evosea</taxon>
        <taxon>Eumycetozoa</taxon>
        <taxon>Dictyostelia</taxon>
        <taxon>Dictyosteliales</taxon>
        <taxon>Dictyosteliaceae</taxon>
        <taxon>Polysphondylium</taxon>
    </lineage>
</organism>
<evidence type="ECO:0000259" key="6">
    <source>
        <dbReference type="Pfam" id="PF00031"/>
    </source>
</evidence>
<reference evidence="7" key="1">
    <citation type="submission" date="2020-01" db="EMBL/GenBank/DDBJ databases">
        <title>Development of genomics and gene disruption for Polysphondylium violaceum indicates a role for the polyketide synthase stlB in stalk morphogenesis.</title>
        <authorList>
            <person name="Narita B."/>
            <person name="Kawabe Y."/>
            <person name="Kin K."/>
            <person name="Saito T."/>
            <person name="Gibbs R."/>
            <person name="Kuspa A."/>
            <person name="Muzny D."/>
            <person name="Queller D."/>
            <person name="Richards S."/>
            <person name="Strassman J."/>
            <person name="Sucgang R."/>
            <person name="Worley K."/>
            <person name="Schaap P."/>
        </authorList>
    </citation>
    <scope>NUCLEOTIDE SEQUENCE</scope>
    <source>
        <strain evidence="7">QSvi11</strain>
    </source>
</reference>
<dbReference type="PANTHER" id="PTHR11414:SF21">
    <property type="entry name" value="CYSTATIN 14A, TANDEM DUPLICATE 1-RELATED"/>
    <property type="match status" value="1"/>
</dbReference>
<keyword evidence="4" id="KW-0646">Protease inhibitor</keyword>
<sequence length="88" mass="9612">MVIPGGFHDAVPVDAEVEALTLKHKADVEAKLGRTLEVFKPVSYKKQVVAGTNFLVKVEVPTGFIKVKVFRALDQVTSSLSEVDESQE</sequence>
<name>A0A8J4V2Q1_9MYCE</name>
<dbReference type="InterPro" id="IPR001713">
    <property type="entry name" value="Prot_inh_stefin"/>
</dbReference>
<dbReference type="Proteomes" id="UP000695562">
    <property type="component" value="Unassembled WGS sequence"/>
</dbReference>
<dbReference type="GO" id="GO:0005829">
    <property type="term" value="C:cytosol"/>
    <property type="evidence" value="ECO:0007669"/>
    <property type="project" value="TreeGrafter"/>
</dbReference>
<evidence type="ECO:0000313" key="7">
    <source>
        <dbReference type="EMBL" id="KAF2071792.1"/>
    </source>
</evidence>
<dbReference type="InterPro" id="IPR000010">
    <property type="entry name" value="Cystatin_dom"/>
</dbReference>
<dbReference type="Pfam" id="PF00031">
    <property type="entry name" value="Cystatin"/>
    <property type="match status" value="1"/>
</dbReference>
<dbReference type="PRINTS" id="PR00295">
    <property type="entry name" value="STEFINA"/>
</dbReference>
<feature type="domain" description="Cystatin" evidence="6">
    <location>
        <begin position="5"/>
        <end position="72"/>
    </location>
</feature>
<evidence type="ECO:0000256" key="4">
    <source>
        <dbReference type="ARBA" id="ARBA00022690"/>
    </source>
</evidence>
<keyword evidence="5" id="KW-0789">Thiol protease inhibitor</keyword>
<comment type="subcellular location">
    <subcellularLocation>
        <location evidence="1">Cytoplasm</location>
    </subcellularLocation>
</comment>
<dbReference type="OrthoDB" id="30696at2759"/>
<evidence type="ECO:0000256" key="2">
    <source>
        <dbReference type="ARBA" id="ARBA00009403"/>
    </source>
</evidence>
<evidence type="ECO:0000313" key="8">
    <source>
        <dbReference type="Proteomes" id="UP000695562"/>
    </source>
</evidence>
<dbReference type="PROSITE" id="PS00287">
    <property type="entry name" value="CYSTATIN"/>
    <property type="match status" value="1"/>
</dbReference>
<accession>A0A8J4V2Q1</accession>
<keyword evidence="8" id="KW-1185">Reference proteome</keyword>
<dbReference type="AlphaFoldDB" id="A0A8J4V2Q1"/>
<dbReference type="InterPro" id="IPR018073">
    <property type="entry name" value="Prot_inh_cystat_CS"/>
</dbReference>
<dbReference type="EMBL" id="AJWJ01000338">
    <property type="protein sequence ID" value="KAF2071792.1"/>
    <property type="molecule type" value="Genomic_DNA"/>
</dbReference>